<proteinExistence type="predicted"/>
<dbReference type="RefSeq" id="XP_044372473.1">
    <property type="nucleotide sequence ID" value="XM_044516538.1"/>
</dbReference>
<dbReference type="Gramene" id="TraesCS4B02G096800.1">
    <property type="protein sequence ID" value="TraesCS4B02G096800.1.cds1"/>
    <property type="gene ID" value="TraesCS4B02G096800"/>
</dbReference>
<keyword evidence="3" id="KW-1185">Reference proteome</keyword>
<dbReference type="Gramene" id="TraesPARA_EIv1.0_1328840.1">
    <property type="protein sequence ID" value="TraesPARA_EIv1.0_1328840.1.CDS1"/>
    <property type="gene ID" value="TraesPARA_EIv1.0_1328840"/>
</dbReference>
<dbReference type="EnsemblPlants" id="TraesCS4B02G096800.1">
    <property type="protein sequence ID" value="TraesCS4B02G096800.1.cds1"/>
    <property type="gene ID" value="TraesCS4B02G096800"/>
</dbReference>
<dbReference type="Proteomes" id="UP000019116">
    <property type="component" value="Chromosome 4B"/>
</dbReference>
<dbReference type="Gramene" id="TraesCAD_scaffold_004277_01G000100.1">
    <property type="protein sequence ID" value="TraesCAD_scaffold_004277_01G000100.1"/>
    <property type="gene ID" value="TraesCAD_scaffold_004277_01G000100"/>
</dbReference>
<evidence type="ECO:0000313" key="2">
    <source>
        <dbReference type="EnsemblPlants" id="TraesCS4B02G096800.1.cds1"/>
    </source>
</evidence>
<name>A0A3B6IN59_WHEAT</name>
<dbReference type="OMA" id="WPTKKKR"/>
<organism evidence="2">
    <name type="scientific">Triticum aestivum</name>
    <name type="common">Wheat</name>
    <dbReference type="NCBI Taxonomy" id="4565"/>
    <lineage>
        <taxon>Eukaryota</taxon>
        <taxon>Viridiplantae</taxon>
        <taxon>Streptophyta</taxon>
        <taxon>Embryophyta</taxon>
        <taxon>Tracheophyta</taxon>
        <taxon>Spermatophyta</taxon>
        <taxon>Magnoliopsida</taxon>
        <taxon>Liliopsida</taxon>
        <taxon>Poales</taxon>
        <taxon>Poaceae</taxon>
        <taxon>BOP clade</taxon>
        <taxon>Pooideae</taxon>
        <taxon>Triticodae</taxon>
        <taxon>Triticeae</taxon>
        <taxon>Triticinae</taxon>
        <taxon>Triticum</taxon>
    </lineage>
</organism>
<accession>A0A3B6IN59</accession>
<dbReference type="Gramene" id="TraesCS4B03G0221800.1">
    <property type="protein sequence ID" value="TraesCS4B03G0221800.1.CDS1"/>
    <property type="gene ID" value="TraesCS4B03G0221800"/>
</dbReference>
<reference evidence="2" key="2">
    <citation type="submission" date="2018-10" db="UniProtKB">
        <authorList>
            <consortium name="EnsemblPlants"/>
        </authorList>
    </citation>
    <scope>IDENTIFICATION</scope>
</reference>
<dbReference type="Gramene" id="TraesRN4B0100232600.1">
    <property type="protein sequence ID" value="TraesRN4B0100232600.1"/>
    <property type="gene ID" value="TraesRN4B0100232600"/>
</dbReference>
<dbReference type="GeneID" id="123094563"/>
<dbReference type="Gramene" id="TraesCLE_scaffold_009884_01G000200.1">
    <property type="protein sequence ID" value="TraesCLE_scaffold_009884_01G000200.1"/>
    <property type="gene ID" value="TraesCLE_scaffold_009884_01G000200"/>
</dbReference>
<gene>
    <name evidence="2" type="primary">LOC123094563</name>
</gene>
<dbReference type="Gramene" id="TraesROB_scaffold_007236_01G000100.1">
    <property type="protein sequence ID" value="TraesROB_scaffold_007236_01G000100.1"/>
    <property type="gene ID" value="TraesROB_scaffold_007236_01G000100"/>
</dbReference>
<evidence type="ECO:0000256" key="1">
    <source>
        <dbReference type="SAM" id="MobiDB-lite"/>
    </source>
</evidence>
<feature type="region of interest" description="Disordered" evidence="1">
    <location>
        <begin position="1"/>
        <end position="21"/>
    </location>
</feature>
<dbReference type="Gramene" id="TraesWEE_scaffold_007929_01G000200.1">
    <property type="protein sequence ID" value="TraesWEE_scaffold_007929_01G000200.1"/>
    <property type="gene ID" value="TraesWEE_scaffold_007929_01G000200"/>
</dbReference>
<protein>
    <submittedName>
        <fullName evidence="2">Uncharacterized protein</fullName>
    </submittedName>
</protein>
<feature type="compositionally biased region" description="Basic residues" evidence="1">
    <location>
        <begin position="1"/>
        <end position="19"/>
    </location>
</feature>
<dbReference type="AlphaFoldDB" id="A0A3B6IN59"/>
<evidence type="ECO:0000313" key="3">
    <source>
        <dbReference type="Proteomes" id="UP000019116"/>
    </source>
</evidence>
<sequence>MWMRKKKAATTRPAARRRAPTSLGALWRRVVGPARGGKTKKTKTKKSKIGSLSRAFRAFSCVRGHGKGRMAARAARRY</sequence>
<reference evidence="2" key="1">
    <citation type="submission" date="2018-08" db="EMBL/GenBank/DDBJ databases">
        <authorList>
            <person name="Rossello M."/>
        </authorList>
    </citation>
    <scope>NUCLEOTIDE SEQUENCE [LARGE SCALE GENOMIC DNA]</scope>
    <source>
        <strain evidence="2">cv. Chinese Spring</strain>
    </source>
</reference>